<protein>
    <submittedName>
        <fullName evidence="1">Peptidoglycan-binding protein</fullName>
    </submittedName>
</protein>
<gene>
    <name evidence="1" type="ORF">JYE49_02480</name>
</gene>
<dbReference type="EMBL" id="CP068393">
    <property type="protein sequence ID" value="QUC67587.1"/>
    <property type="molecule type" value="Genomic_DNA"/>
</dbReference>
<keyword evidence="2" id="KW-1185">Reference proteome</keyword>
<sequence>MKRLLVLLMALSLLFSACAFAELENGEDDSNPVPIEADDGDDSDPQPVDMMEDEELEVQEEILQGRVLQFGDEGDDVLALQTRLKDLKYYTGNLSGRYREGTRKAVETFQADFELDQTGIADLRTLSILFSLTHRPLRYGSSGEDVKELQKQLTELGYYKGKISGNYLEATRKAVENLQKKNNLEVNGVADADLQDMIADGRILSKSDKPDDTNTPAPNLSNYLVDDNENGVAVADVAFEKKLKSGSSGKLVKTMQERLTELGYYEGPISGNFQKYTTRAVKAVQTQNGLESTGVVDEETWNVIFNDARIVMPGATPKPTPEPTPVPFHIVVDVANQVTSVYGRDENGEYTVPVRQMLCSTGMKATPSDVGDWVLNGRHSTWCIFPKWGNSYARYWTRINGSIAFHSPIYTAVSNSAMKISSYKKLGQRASHGCIRLAVWDAKWIYDNVGAGTVVSIVEGMDPDPELRDALKLPPLDTKYCTPISTPVPTAEPEYSLDNVPQLGNRQLKENSQGEDVYWLQKTLKDLGYYDTKVTGKMLKKTVKAVKAFQQDHGLRANGGVNQELMDLIAETARNAKNPQETPAPIATPEP</sequence>
<name>A0AC61MXC0_9FIRM</name>
<evidence type="ECO:0000313" key="2">
    <source>
        <dbReference type="Proteomes" id="UP000682782"/>
    </source>
</evidence>
<organism evidence="1 2">
    <name type="scientific">Aristaeella hokkaidonensis</name>
    <dbReference type="NCBI Taxonomy" id="3046382"/>
    <lineage>
        <taxon>Bacteria</taxon>
        <taxon>Bacillati</taxon>
        <taxon>Bacillota</taxon>
        <taxon>Clostridia</taxon>
        <taxon>Eubacteriales</taxon>
        <taxon>Aristaeellaceae</taxon>
        <taxon>Aristaeella</taxon>
    </lineage>
</organism>
<evidence type="ECO:0000313" key="1">
    <source>
        <dbReference type="EMBL" id="QUC67587.1"/>
    </source>
</evidence>
<proteinExistence type="predicted"/>
<dbReference type="Proteomes" id="UP000682782">
    <property type="component" value="Chromosome"/>
</dbReference>
<reference evidence="1" key="1">
    <citation type="submission" date="2021-01" db="EMBL/GenBank/DDBJ databases">
        <title>Complete genome sequence of Clostridiales bacterium R-7.</title>
        <authorList>
            <person name="Mahoney-Kurpe S.C."/>
            <person name="Palevich N."/>
            <person name="Koike S."/>
            <person name="Moon C.D."/>
            <person name="Attwood G.T."/>
        </authorList>
    </citation>
    <scope>NUCLEOTIDE SEQUENCE</scope>
    <source>
        <strain evidence="1">R-7</strain>
    </source>
</reference>
<accession>A0AC61MXC0</accession>